<organism evidence="2">
    <name type="scientific">marine sediment metagenome</name>
    <dbReference type="NCBI Taxonomy" id="412755"/>
    <lineage>
        <taxon>unclassified sequences</taxon>
        <taxon>metagenomes</taxon>
        <taxon>ecological metagenomes</taxon>
    </lineage>
</organism>
<reference evidence="2" key="1">
    <citation type="journal article" date="2014" name="Front. Microbiol.">
        <title>High frequency of phylogenetically diverse reductive dehalogenase-homologous genes in deep subseafloor sedimentary metagenomes.</title>
        <authorList>
            <person name="Kawai M."/>
            <person name="Futagami T."/>
            <person name="Toyoda A."/>
            <person name="Takaki Y."/>
            <person name="Nishi S."/>
            <person name="Hori S."/>
            <person name="Arai W."/>
            <person name="Tsubouchi T."/>
            <person name="Morono Y."/>
            <person name="Uchiyama I."/>
            <person name="Ito T."/>
            <person name="Fujiyama A."/>
            <person name="Inagaki F."/>
            <person name="Takami H."/>
        </authorList>
    </citation>
    <scope>NUCLEOTIDE SEQUENCE</scope>
    <source>
        <strain evidence="2">Expedition CK06-06</strain>
    </source>
</reference>
<dbReference type="EMBL" id="BARU01046242">
    <property type="protein sequence ID" value="GAI00486.1"/>
    <property type="molecule type" value="Genomic_DNA"/>
</dbReference>
<feature type="region of interest" description="Disordered" evidence="1">
    <location>
        <begin position="1"/>
        <end position="37"/>
    </location>
</feature>
<proteinExistence type="predicted"/>
<sequence length="37" mass="3925">MLRSVPASVAFEPRSNNKKKGVKRGVLGGIEGGRKIS</sequence>
<dbReference type="AlphaFoldDB" id="X1L3P4"/>
<protein>
    <submittedName>
        <fullName evidence="2">Uncharacterized protein</fullName>
    </submittedName>
</protein>
<comment type="caution">
    <text evidence="2">The sequence shown here is derived from an EMBL/GenBank/DDBJ whole genome shotgun (WGS) entry which is preliminary data.</text>
</comment>
<accession>X1L3P4</accession>
<gene>
    <name evidence="2" type="ORF">S03H2_69839</name>
</gene>
<evidence type="ECO:0000256" key="1">
    <source>
        <dbReference type="SAM" id="MobiDB-lite"/>
    </source>
</evidence>
<name>X1L3P4_9ZZZZ</name>
<feature type="non-terminal residue" evidence="2">
    <location>
        <position position="37"/>
    </location>
</feature>
<evidence type="ECO:0000313" key="2">
    <source>
        <dbReference type="EMBL" id="GAI00486.1"/>
    </source>
</evidence>